<protein>
    <recommendedName>
        <fullName evidence="2">Sulfatase-modifying factor enzyme-like domain-containing protein</fullName>
    </recommendedName>
</protein>
<dbReference type="RefSeq" id="WP_082362502.1">
    <property type="nucleotide sequence ID" value="NZ_CP012159.1"/>
</dbReference>
<evidence type="ECO:0000313" key="3">
    <source>
        <dbReference type="EMBL" id="AKT38882.1"/>
    </source>
</evidence>
<dbReference type="InterPro" id="IPR016187">
    <property type="entry name" value="CTDL_fold"/>
</dbReference>
<evidence type="ECO:0000259" key="2">
    <source>
        <dbReference type="Pfam" id="PF03781"/>
    </source>
</evidence>
<organism evidence="3 4">
    <name type="scientific">Chondromyces crocatus</name>
    <dbReference type="NCBI Taxonomy" id="52"/>
    <lineage>
        <taxon>Bacteria</taxon>
        <taxon>Pseudomonadati</taxon>
        <taxon>Myxococcota</taxon>
        <taxon>Polyangia</taxon>
        <taxon>Polyangiales</taxon>
        <taxon>Polyangiaceae</taxon>
        <taxon>Chondromyces</taxon>
    </lineage>
</organism>
<dbReference type="Pfam" id="PF03781">
    <property type="entry name" value="FGE-sulfatase"/>
    <property type="match status" value="1"/>
</dbReference>
<name>A0A0K1EDW4_CHOCO</name>
<dbReference type="InterPro" id="IPR005532">
    <property type="entry name" value="SUMF_dom"/>
</dbReference>
<dbReference type="EMBL" id="CP012159">
    <property type="protein sequence ID" value="AKT38882.1"/>
    <property type="molecule type" value="Genomic_DNA"/>
</dbReference>
<dbReference type="STRING" id="52.CMC5_030290"/>
<evidence type="ECO:0000313" key="4">
    <source>
        <dbReference type="Proteomes" id="UP000067626"/>
    </source>
</evidence>
<dbReference type="OrthoDB" id="5496976at2"/>
<feature type="region of interest" description="Disordered" evidence="1">
    <location>
        <begin position="255"/>
        <end position="278"/>
    </location>
</feature>
<dbReference type="KEGG" id="ccro:CMC5_030290"/>
<dbReference type="SUPFAM" id="SSF56436">
    <property type="entry name" value="C-type lectin-like"/>
    <property type="match status" value="1"/>
</dbReference>
<keyword evidence="4" id="KW-1185">Reference proteome</keyword>
<gene>
    <name evidence="3" type="ORF">CMC5_030290</name>
</gene>
<reference evidence="3 4" key="1">
    <citation type="submission" date="2015-07" db="EMBL/GenBank/DDBJ databases">
        <title>Genome analysis of myxobacterium Chondromyces crocatus Cm c5 reveals a high potential for natural compound synthesis and the genetic basis for the loss of fruiting body formation.</title>
        <authorList>
            <person name="Zaburannyi N."/>
            <person name="Bunk B."/>
            <person name="Maier J."/>
            <person name="Overmann J."/>
            <person name="Mueller R."/>
        </authorList>
    </citation>
    <scope>NUCLEOTIDE SEQUENCE [LARGE SCALE GENOMIC DNA]</scope>
    <source>
        <strain evidence="3 4">Cm c5</strain>
    </source>
</reference>
<dbReference type="AlphaFoldDB" id="A0A0K1EDW4"/>
<dbReference type="Gene3D" id="3.90.1580.10">
    <property type="entry name" value="paralog of FGE (formylglycine-generating enzyme)"/>
    <property type="match status" value="1"/>
</dbReference>
<sequence>MLDPLLLLGALSIALITIPATPSLDPGPSPACPDDMRLVEGVHADEVQHLCVDPRPSARDTHCFAYWEGLTAEEGALTDIAVCMDQFEAPNRRGARPLVMKSFHDAEDWCGARGKRVCSEQEWELACEGPERRPWVYGWTADRHVCNSGKGWRQFDAKRLAAGGEEAKDELARLWQGALSGSHHGCVSSYGVYDLIGNVEEWVATRKGRKWSGALMGGFWSKPWTGCRGTNDAHETKFAFYETGFRCCADPKPVEDVTPASVAKPSPRNAAGTSSKPL</sequence>
<accession>A0A0K1EDW4</accession>
<dbReference type="Proteomes" id="UP000067626">
    <property type="component" value="Chromosome"/>
</dbReference>
<evidence type="ECO:0000256" key="1">
    <source>
        <dbReference type="SAM" id="MobiDB-lite"/>
    </source>
</evidence>
<proteinExistence type="predicted"/>
<feature type="domain" description="Sulfatase-modifying factor enzyme-like" evidence="2">
    <location>
        <begin position="92"/>
        <end position="207"/>
    </location>
</feature>
<dbReference type="InterPro" id="IPR042095">
    <property type="entry name" value="SUMF_sf"/>
</dbReference>